<dbReference type="Proteomes" id="UP001153334">
    <property type="component" value="Unassembled WGS sequence"/>
</dbReference>
<comment type="caution">
    <text evidence="1">The sequence shown here is derived from an EMBL/GenBank/DDBJ whole genome shotgun (WGS) entry which is preliminary data.</text>
</comment>
<evidence type="ECO:0000313" key="1">
    <source>
        <dbReference type="EMBL" id="KAJ8114839.1"/>
    </source>
</evidence>
<name>A0ACC2II74_9PEZI</name>
<proteinExistence type="predicted"/>
<accession>A0ACC2II74</accession>
<sequence>MEGLLSYLQPHEATGLLRRLVERLGEGELHFDCMNAKVRSASQRDRNAAVSQTGSVFKWAVDDLKDIEEIHPHIKWLETIRYLEAPGVEEFPFLSRVTCYLMSWVPSLRDSVRFVRFGFSDGMRSDMYEG</sequence>
<organism evidence="1 2">
    <name type="scientific">Nemania bipapillata</name>
    <dbReference type="NCBI Taxonomy" id="110536"/>
    <lineage>
        <taxon>Eukaryota</taxon>
        <taxon>Fungi</taxon>
        <taxon>Dikarya</taxon>
        <taxon>Ascomycota</taxon>
        <taxon>Pezizomycotina</taxon>
        <taxon>Sordariomycetes</taxon>
        <taxon>Xylariomycetidae</taxon>
        <taxon>Xylariales</taxon>
        <taxon>Xylariaceae</taxon>
        <taxon>Nemania</taxon>
    </lineage>
</organism>
<evidence type="ECO:0000313" key="2">
    <source>
        <dbReference type="Proteomes" id="UP001153334"/>
    </source>
</evidence>
<protein>
    <submittedName>
        <fullName evidence="1">Uncharacterized protein</fullName>
    </submittedName>
</protein>
<gene>
    <name evidence="1" type="ORF">ONZ43_g4806</name>
</gene>
<reference evidence="1" key="1">
    <citation type="submission" date="2022-11" db="EMBL/GenBank/DDBJ databases">
        <title>Genome Sequence of Nemania bipapillata.</title>
        <authorList>
            <person name="Buettner E."/>
        </authorList>
    </citation>
    <scope>NUCLEOTIDE SEQUENCE</scope>
    <source>
        <strain evidence="1">CP14</strain>
    </source>
</reference>
<keyword evidence="2" id="KW-1185">Reference proteome</keyword>
<dbReference type="EMBL" id="JAPESX010001368">
    <property type="protein sequence ID" value="KAJ8114839.1"/>
    <property type="molecule type" value="Genomic_DNA"/>
</dbReference>